<keyword evidence="6" id="KW-1185">Reference proteome</keyword>
<dbReference type="PROSITE" id="PS50923">
    <property type="entry name" value="SUSHI"/>
    <property type="match status" value="1"/>
</dbReference>
<dbReference type="WBParaSite" id="jg13578">
    <property type="protein sequence ID" value="jg13578"/>
    <property type="gene ID" value="jg13578"/>
</dbReference>
<dbReference type="Pfam" id="PF00084">
    <property type="entry name" value="Sushi"/>
    <property type="match status" value="1"/>
</dbReference>
<feature type="disulfide bond" evidence="4">
    <location>
        <begin position="49"/>
        <end position="76"/>
    </location>
</feature>
<dbReference type="InterPro" id="IPR051277">
    <property type="entry name" value="SEZ6_CSMD_C4BPB_Regulators"/>
</dbReference>
<feature type="domain" description="Sushi" evidence="5">
    <location>
        <begin position="19"/>
        <end position="78"/>
    </location>
</feature>
<dbReference type="SMART" id="SM00032">
    <property type="entry name" value="CCP"/>
    <property type="match status" value="1"/>
</dbReference>
<evidence type="ECO:0000259" key="5">
    <source>
        <dbReference type="PROSITE" id="PS50923"/>
    </source>
</evidence>
<protein>
    <submittedName>
        <fullName evidence="7">Sushi domain-containing protein</fullName>
    </submittedName>
</protein>
<dbReference type="SUPFAM" id="SSF57535">
    <property type="entry name" value="Complement control module/SCR domain"/>
    <property type="match status" value="1"/>
</dbReference>
<evidence type="ECO:0000256" key="4">
    <source>
        <dbReference type="PROSITE-ProRule" id="PRU00302"/>
    </source>
</evidence>
<reference evidence="7" key="1">
    <citation type="submission" date="2022-11" db="UniProtKB">
        <authorList>
            <consortium name="WormBaseParasite"/>
        </authorList>
    </citation>
    <scope>IDENTIFICATION</scope>
</reference>
<organism evidence="6 7">
    <name type="scientific">Ditylenchus dipsaci</name>
    <dbReference type="NCBI Taxonomy" id="166011"/>
    <lineage>
        <taxon>Eukaryota</taxon>
        <taxon>Metazoa</taxon>
        <taxon>Ecdysozoa</taxon>
        <taxon>Nematoda</taxon>
        <taxon>Chromadorea</taxon>
        <taxon>Rhabditida</taxon>
        <taxon>Tylenchina</taxon>
        <taxon>Tylenchomorpha</taxon>
        <taxon>Sphaerularioidea</taxon>
        <taxon>Anguinidae</taxon>
        <taxon>Anguininae</taxon>
        <taxon>Ditylenchus</taxon>
    </lineage>
</organism>
<keyword evidence="3 4" id="KW-1015">Disulfide bond</keyword>
<dbReference type="PANTHER" id="PTHR45656">
    <property type="entry name" value="PROTEIN CBR-CLEC-78"/>
    <property type="match status" value="1"/>
</dbReference>
<keyword evidence="2" id="KW-0677">Repeat</keyword>
<evidence type="ECO:0000313" key="6">
    <source>
        <dbReference type="Proteomes" id="UP000887574"/>
    </source>
</evidence>
<evidence type="ECO:0000256" key="3">
    <source>
        <dbReference type="ARBA" id="ARBA00023157"/>
    </source>
</evidence>
<dbReference type="CDD" id="cd00033">
    <property type="entry name" value="CCP"/>
    <property type="match status" value="1"/>
</dbReference>
<dbReference type="Gene3D" id="2.10.70.10">
    <property type="entry name" value="Complement Module, domain 1"/>
    <property type="match status" value="1"/>
</dbReference>
<proteinExistence type="predicted"/>
<name>A0A915CYC9_9BILA</name>
<evidence type="ECO:0000256" key="2">
    <source>
        <dbReference type="ARBA" id="ARBA00022737"/>
    </source>
</evidence>
<dbReference type="PANTHER" id="PTHR45656:SF4">
    <property type="entry name" value="PROTEIN CBR-CLEC-78"/>
    <property type="match status" value="1"/>
</dbReference>
<evidence type="ECO:0000313" key="7">
    <source>
        <dbReference type="WBParaSite" id="jg13578"/>
    </source>
</evidence>
<dbReference type="InterPro" id="IPR000436">
    <property type="entry name" value="Sushi_SCR_CCP_dom"/>
</dbReference>
<dbReference type="Proteomes" id="UP000887574">
    <property type="component" value="Unplaced"/>
</dbReference>
<comment type="caution">
    <text evidence="4">Lacks conserved residue(s) required for the propagation of feature annotation.</text>
</comment>
<accession>A0A915CYC9</accession>
<sequence>MDKPFQPQMYLLVELLTETSSAMPPFANGARALEFGDGIGYGSVYALECASGYRKEGAATILCQSDGHWSSPQPYCESLFLAIV</sequence>
<dbReference type="AlphaFoldDB" id="A0A915CYC9"/>
<evidence type="ECO:0000256" key="1">
    <source>
        <dbReference type="ARBA" id="ARBA00022729"/>
    </source>
</evidence>
<keyword evidence="4" id="KW-0768">Sushi</keyword>
<keyword evidence="1" id="KW-0732">Signal</keyword>
<dbReference type="InterPro" id="IPR035976">
    <property type="entry name" value="Sushi/SCR/CCP_sf"/>
</dbReference>